<proteinExistence type="predicted"/>
<sequence length="244" mass="27974">MKQNENIFDYIARVQELRTAIIDGESDLSGNFGERNKDAIEATTMNSFINGLPSELLVRVKLERPRTFEEGISTAIQLFKTIEAENIRKRTLFRPNFQQRADLPNNTNNLARRNPVNSNINNNNNSGYRSSYRPNNGQPNSQPPYPTTPTKAIVTTQPQHNYQTKICRYCKTPGHLIEECRKLAYRRAQEVNQPGTSGNEQGVPMRIDVRRNDLQQGRPAYLIQKRINTMTLLEEPEQTPESVK</sequence>
<dbReference type="InterPro" id="IPR036875">
    <property type="entry name" value="Znf_CCHC_sf"/>
</dbReference>
<protein>
    <recommendedName>
        <fullName evidence="4">CCHC-type domain-containing protein</fullName>
    </recommendedName>
</protein>
<gene>
    <name evidence="2" type="ORF">EAG_02216</name>
</gene>
<dbReference type="GO" id="GO:0008270">
    <property type="term" value="F:zinc ion binding"/>
    <property type="evidence" value="ECO:0007669"/>
    <property type="project" value="InterPro"/>
</dbReference>
<evidence type="ECO:0008006" key="4">
    <source>
        <dbReference type="Google" id="ProtNLM"/>
    </source>
</evidence>
<keyword evidence="3" id="KW-1185">Reference proteome</keyword>
<reference evidence="2 3" key="1">
    <citation type="journal article" date="2010" name="Science">
        <title>Genomic comparison of the ants Camponotus floridanus and Harpegnathos saltator.</title>
        <authorList>
            <person name="Bonasio R."/>
            <person name="Zhang G."/>
            <person name="Ye C."/>
            <person name="Mutti N.S."/>
            <person name="Fang X."/>
            <person name="Qin N."/>
            <person name="Donahue G."/>
            <person name="Yang P."/>
            <person name="Li Q."/>
            <person name="Li C."/>
            <person name="Zhang P."/>
            <person name="Huang Z."/>
            <person name="Berger S.L."/>
            <person name="Reinberg D."/>
            <person name="Wang J."/>
            <person name="Liebig J."/>
        </authorList>
    </citation>
    <scope>NUCLEOTIDE SEQUENCE [LARGE SCALE GENOMIC DNA]</scope>
    <source>
        <strain evidence="3">C129</strain>
    </source>
</reference>
<evidence type="ECO:0000313" key="3">
    <source>
        <dbReference type="Proteomes" id="UP000000311"/>
    </source>
</evidence>
<feature type="compositionally biased region" description="Low complexity" evidence="1">
    <location>
        <begin position="112"/>
        <end position="136"/>
    </location>
</feature>
<dbReference type="EMBL" id="GL438859">
    <property type="protein sequence ID" value="EFN68159.1"/>
    <property type="molecule type" value="Genomic_DNA"/>
</dbReference>
<feature type="compositionally biased region" description="Polar residues" evidence="1">
    <location>
        <begin position="98"/>
        <end position="111"/>
    </location>
</feature>
<dbReference type="Proteomes" id="UP000000311">
    <property type="component" value="Unassembled WGS sequence"/>
</dbReference>
<dbReference type="SUPFAM" id="SSF57756">
    <property type="entry name" value="Retrovirus zinc finger-like domains"/>
    <property type="match status" value="1"/>
</dbReference>
<evidence type="ECO:0000256" key="1">
    <source>
        <dbReference type="SAM" id="MobiDB-lite"/>
    </source>
</evidence>
<dbReference type="GO" id="GO:0003676">
    <property type="term" value="F:nucleic acid binding"/>
    <property type="evidence" value="ECO:0007669"/>
    <property type="project" value="InterPro"/>
</dbReference>
<evidence type="ECO:0000313" key="2">
    <source>
        <dbReference type="EMBL" id="EFN68159.1"/>
    </source>
</evidence>
<feature type="region of interest" description="Disordered" evidence="1">
    <location>
        <begin position="98"/>
        <end position="149"/>
    </location>
</feature>
<name>E2AEI0_CAMFO</name>
<organism evidence="3">
    <name type="scientific">Camponotus floridanus</name>
    <name type="common">Florida carpenter ant</name>
    <dbReference type="NCBI Taxonomy" id="104421"/>
    <lineage>
        <taxon>Eukaryota</taxon>
        <taxon>Metazoa</taxon>
        <taxon>Ecdysozoa</taxon>
        <taxon>Arthropoda</taxon>
        <taxon>Hexapoda</taxon>
        <taxon>Insecta</taxon>
        <taxon>Pterygota</taxon>
        <taxon>Neoptera</taxon>
        <taxon>Endopterygota</taxon>
        <taxon>Hymenoptera</taxon>
        <taxon>Apocrita</taxon>
        <taxon>Aculeata</taxon>
        <taxon>Formicoidea</taxon>
        <taxon>Formicidae</taxon>
        <taxon>Formicinae</taxon>
        <taxon>Camponotus</taxon>
    </lineage>
</organism>
<accession>E2AEI0</accession>
<dbReference type="OMA" id="EGTIMIT"/>
<dbReference type="InParanoid" id="E2AEI0"/>
<dbReference type="AlphaFoldDB" id="E2AEI0"/>